<evidence type="ECO:0000313" key="4">
    <source>
        <dbReference type="Proteomes" id="UP001501074"/>
    </source>
</evidence>
<dbReference type="InterPro" id="IPR047057">
    <property type="entry name" value="MerR_fam"/>
</dbReference>
<comment type="caution">
    <text evidence="3">The sequence shown here is derived from an EMBL/GenBank/DDBJ whole genome shotgun (WGS) entry which is preliminary data.</text>
</comment>
<reference evidence="4" key="1">
    <citation type="journal article" date="2019" name="Int. J. Syst. Evol. Microbiol.">
        <title>The Global Catalogue of Microorganisms (GCM) 10K type strain sequencing project: providing services to taxonomists for standard genome sequencing and annotation.</title>
        <authorList>
            <consortium name="The Broad Institute Genomics Platform"/>
            <consortium name="The Broad Institute Genome Sequencing Center for Infectious Disease"/>
            <person name="Wu L."/>
            <person name="Ma J."/>
        </authorList>
    </citation>
    <scope>NUCLEOTIDE SEQUENCE [LARGE SCALE GENOMIC DNA]</scope>
    <source>
        <strain evidence="4">JCM 16902</strain>
    </source>
</reference>
<proteinExistence type="predicted"/>
<dbReference type="InterPro" id="IPR009061">
    <property type="entry name" value="DNA-bd_dom_put_sf"/>
</dbReference>
<gene>
    <name evidence="3" type="ORF">GCM10022223_29050</name>
</gene>
<dbReference type="EMBL" id="BAAAZO010000004">
    <property type="protein sequence ID" value="GAA3611154.1"/>
    <property type="molecule type" value="Genomic_DNA"/>
</dbReference>
<dbReference type="Gene3D" id="1.10.1660.10">
    <property type="match status" value="1"/>
</dbReference>
<dbReference type="Proteomes" id="UP001501074">
    <property type="component" value="Unassembled WGS sequence"/>
</dbReference>
<name>A0ABP6ZIT5_9ACTN</name>
<feature type="domain" description="HTH merR-type" evidence="2">
    <location>
        <begin position="11"/>
        <end position="69"/>
    </location>
</feature>
<evidence type="ECO:0000259" key="2">
    <source>
        <dbReference type="PROSITE" id="PS50937"/>
    </source>
</evidence>
<dbReference type="PANTHER" id="PTHR30204">
    <property type="entry name" value="REDOX-CYCLING DRUG-SENSING TRANSCRIPTIONAL ACTIVATOR SOXR"/>
    <property type="match status" value="1"/>
</dbReference>
<protein>
    <submittedName>
        <fullName evidence="3">MerR family transcriptional regulator</fullName>
    </submittedName>
</protein>
<dbReference type="SMART" id="SM00422">
    <property type="entry name" value="HTH_MERR"/>
    <property type="match status" value="1"/>
</dbReference>
<dbReference type="InterPro" id="IPR000551">
    <property type="entry name" value="MerR-type_HTH_dom"/>
</dbReference>
<keyword evidence="1" id="KW-0238">DNA-binding</keyword>
<organism evidence="3 4">
    <name type="scientific">Kineosporia mesophila</name>
    <dbReference type="NCBI Taxonomy" id="566012"/>
    <lineage>
        <taxon>Bacteria</taxon>
        <taxon>Bacillati</taxon>
        <taxon>Actinomycetota</taxon>
        <taxon>Actinomycetes</taxon>
        <taxon>Kineosporiales</taxon>
        <taxon>Kineosporiaceae</taxon>
        <taxon>Kineosporia</taxon>
    </lineage>
</organism>
<dbReference type="PANTHER" id="PTHR30204:SF89">
    <property type="entry name" value="HTH MERR-TYPE DOMAIN-CONTAINING PROTEIN"/>
    <property type="match status" value="1"/>
</dbReference>
<evidence type="ECO:0000256" key="1">
    <source>
        <dbReference type="ARBA" id="ARBA00023125"/>
    </source>
</evidence>
<dbReference type="SUPFAM" id="SSF46955">
    <property type="entry name" value="Putative DNA-binding domain"/>
    <property type="match status" value="1"/>
</dbReference>
<dbReference type="PROSITE" id="PS50937">
    <property type="entry name" value="HTH_MERR_2"/>
    <property type="match status" value="1"/>
</dbReference>
<sequence length="227" mass="25020">MLELLRQDFPDISISKIRYLEDQGLVEPQRTAAGYRKFTPGHVDRLRYVLGVQRDHYMPLRVIREHLDAVDAGLEPPVGRFGAGVAQGQFAPRLVEVVPEEPRPQPQRRFSRAQVLMAAEIDDDVLTALQAHGLVTPRPSGQFDADAITVARTAGELAIFGVEPRHLRAFRTAADREAGLIEQVTNPIRARGDGSGARADDVAQELSNLTVQLHAVLLKAALERGRS</sequence>
<keyword evidence="4" id="KW-1185">Reference proteome</keyword>
<dbReference type="Pfam" id="PF13411">
    <property type="entry name" value="MerR_1"/>
    <property type="match status" value="1"/>
</dbReference>
<dbReference type="CDD" id="cd00592">
    <property type="entry name" value="HTH_MerR-like"/>
    <property type="match status" value="1"/>
</dbReference>
<evidence type="ECO:0000313" key="3">
    <source>
        <dbReference type="EMBL" id="GAA3611154.1"/>
    </source>
</evidence>
<accession>A0ABP6ZIT5</accession>